<accession>R9P606</accession>
<dbReference type="eggNOG" id="KOG0248">
    <property type="taxonomic scope" value="Eukaryota"/>
</dbReference>
<evidence type="ECO:0000256" key="1">
    <source>
        <dbReference type="ARBA" id="ARBA00005964"/>
    </source>
</evidence>
<gene>
    <name evidence="6" type="ORF">PHSY_004360</name>
</gene>
<dbReference type="PROSITE" id="PS50003">
    <property type="entry name" value="PH_DOMAIN"/>
    <property type="match status" value="2"/>
</dbReference>
<feature type="compositionally biased region" description="Low complexity" evidence="3">
    <location>
        <begin position="1015"/>
        <end position="1035"/>
    </location>
</feature>
<dbReference type="HOGENOM" id="CLU_239911_0_0_1"/>
<feature type="region of interest" description="Disordered" evidence="3">
    <location>
        <begin position="736"/>
        <end position="766"/>
    </location>
</feature>
<evidence type="ECO:0000256" key="4">
    <source>
        <dbReference type="SAM" id="SignalP"/>
    </source>
</evidence>
<feature type="chain" id="PRO_5007329028" evidence="4">
    <location>
        <begin position="23"/>
        <end position="1733"/>
    </location>
</feature>
<feature type="compositionally biased region" description="Basic residues" evidence="3">
    <location>
        <begin position="1532"/>
        <end position="1545"/>
    </location>
</feature>
<organism evidence="6 7">
    <name type="scientific">Pseudozyma hubeiensis (strain SY62)</name>
    <name type="common">Yeast</name>
    <dbReference type="NCBI Taxonomy" id="1305764"/>
    <lineage>
        <taxon>Eukaryota</taxon>
        <taxon>Fungi</taxon>
        <taxon>Dikarya</taxon>
        <taxon>Basidiomycota</taxon>
        <taxon>Ustilaginomycotina</taxon>
        <taxon>Ustilaginomycetes</taxon>
        <taxon>Ustilaginales</taxon>
        <taxon>Ustilaginaceae</taxon>
        <taxon>Pseudozyma</taxon>
    </lineage>
</organism>
<feature type="region of interest" description="Disordered" evidence="3">
    <location>
        <begin position="1180"/>
        <end position="1237"/>
    </location>
</feature>
<feature type="compositionally biased region" description="Basic residues" evidence="3">
    <location>
        <begin position="1577"/>
        <end position="1588"/>
    </location>
</feature>
<dbReference type="PANTHER" id="PTHR43142">
    <property type="entry name" value="CARBOXYLIC ESTER HYDROLASE"/>
    <property type="match status" value="1"/>
</dbReference>
<dbReference type="SMART" id="SM00233">
    <property type="entry name" value="PH"/>
    <property type="match status" value="2"/>
</dbReference>
<dbReference type="RefSeq" id="XP_012190363.1">
    <property type="nucleotide sequence ID" value="XM_012334973.1"/>
</dbReference>
<evidence type="ECO:0000259" key="5">
    <source>
        <dbReference type="PROSITE" id="PS50003"/>
    </source>
</evidence>
<dbReference type="Gene3D" id="3.40.50.1820">
    <property type="entry name" value="alpha/beta hydrolase"/>
    <property type="match status" value="1"/>
</dbReference>
<dbReference type="ESTHER" id="psehs-r9p606">
    <property type="family name" value="Fungal_carboxylesterase_lipase"/>
</dbReference>
<comment type="similarity">
    <text evidence="1">Belongs to the type-B carboxylesterase/lipase family.</text>
</comment>
<feature type="domain" description="PH" evidence="5">
    <location>
        <begin position="1122"/>
        <end position="1295"/>
    </location>
</feature>
<keyword evidence="2" id="KW-0378">Hydrolase</keyword>
<feature type="region of interest" description="Disordered" evidence="3">
    <location>
        <begin position="879"/>
        <end position="1121"/>
    </location>
</feature>
<evidence type="ECO:0000256" key="3">
    <source>
        <dbReference type="SAM" id="MobiDB-lite"/>
    </source>
</evidence>
<dbReference type="FunFam" id="2.30.29.30:FF:000286">
    <property type="entry name" value="PH-protein kinase domain containing protein"/>
    <property type="match status" value="1"/>
</dbReference>
<evidence type="ECO:0000256" key="2">
    <source>
        <dbReference type="ARBA" id="ARBA00022801"/>
    </source>
</evidence>
<feature type="domain" description="PH" evidence="5">
    <location>
        <begin position="765"/>
        <end position="860"/>
    </location>
</feature>
<dbReference type="InterPro" id="IPR011993">
    <property type="entry name" value="PH-like_dom_sf"/>
</dbReference>
<feature type="signal peptide" evidence="4">
    <location>
        <begin position="1"/>
        <end position="22"/>
    </location>
</feature>
<feature type="region of interest" description="Disordered" evidence="3">
    <location>
        <begin position="1394"/>
        <end position="1423"/>
    </location>
</feature>
<dbReference type="InterPro" id="IPR001849">
    <property type="entry name" value="PH_domain"/>
</dbReference>
<protein>
    <submittedName>
        <fullName evidence="6">Carboxylesterase</fullName>
    </submittedName>
</protein>
<dbReference type="InterPro" id="IPR019826">
    <property type="entry name" value="Carboxylesterase_B_AS"/>
</dbReference>
<evidence type="ECO:0000313" key="7">
    <source>
        <dbReference type="Proteomes" id="UP000014071"/>
    </source>
</evidence>
<feature type="compositionally biased region" description="Polar residues" evidence="3">
    <location>
        <begin position="1194"/>
        <end position="1207"/>
    </location>
</feature>
<dbReference type="SUPFAM" id="SSF50729">
    <property type="entry name" value="PH domain-like"/>
    <property type="match status" value="2"/>
</dbReference>
<reference evidence="7" key="1">
    <citation type="journal article" date="2013" name="Genome Announc.">
        <title>Draft genome sequence of the basidiomycetous yeast-like fungus Pseudozyma hubeiensis SY62, which produces an abundant amount of the biosurfactant mannosylerythritol lipids.</title>
        <authorList>
            <person name="Konishi M."/>
            <person name="Hatada Y."/>
            <person name="Horiuchi J."/>
        </authorList>
    </citation>
    <scope>NUCLEOTIDE SEQUENCE [LARGE SCALE GENOMIC DNA]</scope>
    <source>
        <strain evidence="7">SY62</strain>
    </source>
</reference>
<feature type="compositionally biased region" description="Acidic residues" evidence="3">
    <location>
        <begin position="1055"/>
        <end position="1067"/>
    </location>
</feature>
<dbReference type="Pfam" id="PF00169">
    <property type="entry name" value="PH"/>
    <property type="match status" value="2"/>
</dbReference>
<keyword evidence="4" id="KW-0732">Signal</keyword>
<dbReference type="EMBL" id="DF238805">
    <property type="protein sequence ID" value="GAC96776.1"/>
    <property type="molecule type" value="Genomic_DNA"/>
</dbReference>
<dbReference type="Proteomes" id="UP000014071">
    <property type="component" value="Unassembled WGS sequence"/>
</dbReference>
<feature type="compositionally biased region" description="Acidic residues" evidence="3">
    <location>
        <begin position="736"/>
        <end position="754"/>
    </location>
</feature>
<dbReference type="CDD" id="cd13255">
    <property type="entry name" value="PH_TAAP2-like"/>
    <property type="match status" value="1"/>
</dbReference>
<dbReference type="GeneID" id="24109642"/>
<feature type="region of interest" description="Disordered" evidence="3">
    <location>
        <begin position="1522"/>
        <end position="1545"/>
    </location>
</feature>
<dbReference type="eggNOG" id="KOG1516">
    <property type="taxonomic scope" value="Eukaryota"/>
</dbReference>
<keyword evidence="7" id="KW-1185">Reference proteome</keyword>
<dbReference type="PROSITE" id="PS00122">
    <property type="entry name" value="CARBOXYLESTERASE_B_1"/>
    <property type="match status" value="1"/>
</dbReference>
<dbReference type="Gene3D" id="2.30.29.30">
    <property type="entry name" value="Pleckstrin-homology domain (PH domain)/Phosphotyrosine-binding domain (PTB)"/>
    <property type="match status" value="2"/>
</dbReference>
<dbReference type="InterPro" id="IPR029058">
    <property type="entry name" value="AB_hydrolase_fold"/>
</dbReference>
<sequence>MLRSVTFGASLCIVAAAYAVQAAPVTSSGVRLLYQNDLDWNKADSSARQAGYLLLSSPWASSDADTHCRNLGESLAPSSASTDAGLQAQLNYLVLDGSYSSAQTYWLSSGNALTTSKNSNGATVFQVSRPSSSSKYPALCTQSAPWNTANATDTSSSWRVSTQSNGVQYTGFRDALSFRFQSVPYANPTQRFEYSTVFDPKVALTSNVLALQTGRANQCPQLGSNAPFTEQCLVTNIFTPYLPSAAEAADSKNLKPVLVWIHGGGYMSGTGLDFTFDSGGLSSRSDVVVLTINYRLGSLGYLAYNDQIKGNYGVGDVVTALQWVQKYIKDFGGDPNKVTIAGQSAGAQQVENMLASPAAAGLFHRAIVMSGKGHDDKFLYRTTDQARSYGGADVVKAVGCDAAIDVLACLRTKSVNAFLANPINYVVQDGTYINSPRLDMRPPGQAQGHVNRVPVIWGTMRDELASLGIVPPASETDLAKAMDTAGISSNYSNMVLNSPTTFSVAQYGVQNLTVAVNTEIKYRCGIQAMAYASAVNNVFPSVYAYFYDQRSYQIPNYDPQGVCQPKEGNLDPRSYYMCHSGDLMTLFHTTGSGFRLPYRDNNDLPWMASIMDQFAAFIRTGNPAPSESYLRTRASIFAISTAFSSTYRRLLYRLSAHYATLIQLRLRAHHPELTHKQAFPRISSTIMPSSSSATAFQAVVNPVAAAISPRTAHSETFAAHPSSAMHGASRIQDEDLEGEADADEDDEDAEDLDGSEAHHNMINESTVKSGYLEKKGEKRKTWKKRWWVLRSSKLAYYKNDKEYQLLRFIDVGDIKTVASVELKKSVNTFGIVTPKRTFYVRASSRADMESWIRVLNEVKTQYAQSSTMTQEMAALELANAETPAPSSTLPPSQAKRRSLSQERMQSSNAVPIKIGIPGQGTFAAPAQPRPIPGSAAFSPLTATSDSETSADRYGLSYTSSASHSISGSPSTRTDPTQSFLAAGQSPGGGHASGSELSDMSGHQRRPSGGFGTFPRQRSVSSSRRLASYSSGAADPPASPSLPPSGGGGNQVLSSSDEEDEWDEEEVADQAMPLPALGSSQASQQQLSQHMQAPSQQQQAQPSGLSIAPLPPAGGDLSRDPNKVITQGYLMKQSGRRKVWRKRWFVLTSSRLLYSRSHMDSKAHRQIPIAAMLDAIEYESKKPSSGVPTSPGIGSPNSNPFGFESNSGFGERDGNTPFSPGTGASAAPPEKPERRGSMVAAAAGVASNMTAGMVGSSKKRKENCFQIITPKRTFILCAPGEDEEIKWISALKTLITRQRNGQTPGAYEGLPDGCLHLARLHERSVVRELERDIYEGADAALDGPEILPSLEQRVGGLDGDDGRVEGAQGVRFDAAVREFAEGADEEVCALLADQPGDEQPAERVEHGEAEVRPADRQEGHGGRERVRSMVQRIRFEHGRVFLTCDFQGSVVQPFLDRDGQQCEPHRVGIQHPATATRIGCGRSVIVMVMQQPTFASQTSCELSERLQRRRSVLQRRLQRLEQQSVRMESDPHRARHQHQTHTQRSHRLVLAIPERVRRRRWLLRHLPTKQRHEIRKHVGQAVRRIRQQRRRVEVDPGDALGTTQPDVGYQTGEGDVGTAVSFALERGEELIRLFGRAMVVVVTVTVVVVVSEDADRPAECISNSIPPSRVKRFPIPACHAFSGKCSSGRQFWQSCNVLLHEDRISHCEGDLRTRQQPPTHLRSHIANAQHIAVG</sequence>
<feature type="region of interest" description="Disordered" evidence="3">
    <location>
        <begin position="1577"/>
        <end position="1611"/>
    </location>
</feature>
<feature type="compositionally biased region" description="Low complexity" evidence="3">
    <location>
        <begin position="956"/>
        <end position="970"/>
    </location>
</feature>
<dbReference type="STRING" id="1305764.R9P606"/>
<dbReference type="SUPFAM" id="SSF53474">
    <property type="entry name" value="alpha/beta-Hydrolases"/>
    <property type="match status" value="1"/>
</dbReference>
<proteinExistence type="inferred from homology"/>
<feature type="compositionally biased region" description="Basic and acidic residues" evidence="3">
    <location>
        <begin position="1399"/>
        <end position="1423"/>
    </location>
</feature>
<feature type="compositionally biased region" description="Low complexity" evidence="3">
    <location>
        <begin position="1073"/>
        <end position="1105"/>
    </location>
</feature>
<dbReference type="InterPro" id="IPR002018">
    <property type="entry name" value="CarbesteraseB"/>
</dbReference>
<evidence type="ECO:0000313" key="6">
    <source>
        <dbReference type="EMBL" id="GAC96776.1"/>
    </source>
</evidence>
<dbReference type="PANTHER" id="PTHR43142:SF3">
    <property type="entry name" value="PUTATIVE (AFU_ORTHOLOGUE AFUA_3G09070)-RELATED"/>
    <property type="match status" value="1"/>
</dbReference>
<dbReference type="GO" id="GO:0016787">
    <property type="term" value="F:hydrolase activity"/>
    <property type="evidence" value="ECO:0007669"/>
    <property type="project" value="UniProtKB-KW"/>
</dbReference>
<name>R9P606_PSEHS</name>
<dbReference type="Pfam" id="PF00135">
    <property type="entry name" value="COesterase"/>
    <property type="match status" value="1"/>
</dbReference>
<dbReference type="OrthoDB" id="408631at2759"/>